<accession>A0ABY7NKE1</accession>
<organism evidence="2 3">
    <name type="scientific">Sphingomonas abietis</name>
    <dbReference type="NCBI Taxonomy" id="3012344"/>
    <lineage>
        <taxon>Bacteria</taxon>
        <taxon>Pseudomonadati</taxon>
        <taxon>Pseudomonadota</taxon>
        <taxon>Alphaproteobacteria</taxon>
        <taxon>Sphingomonadales</taxon>
        <taxon>Sphingomonadaceae</taxon>
        <taxon>Sphingomonas</taxon>
    </lineage>
</organism>
<dbReference type="RefSeq" id="WP_270076355.1">
    <property type="nucleotide sequence ID" value="NZ_CP115174.1"/>
</dbReference>
<feature type="signal peptide" evidence="1">
    <location>
        <begin position="1"/>
        <end position="17"/>
    </location>
</feature>
<evidence type="ECO:0008006" key="4">
    <source>
        <dbReference type="Google" id="ProtNLM"/>
    </source>
</evidence>
<dbReference type="Proteomes" id="UP001210865">
    <property type="component" value="Chromosome"/>
</dbReference>
<keyword evidence="3" id="KW-1185">Reference proteome</keyword>
<proteinExistence type="predicted"/>
<feature type="chain" id="PRO_5047037637" description="Lipoprotein" evidence="1">
    <location>
        <begin position="18"/>
        <end position="104"/>
    </location>
</feature>
<name>A0ABY7NKE1_9SPHN</name>
<protein>
    <recommendedName>
        <fullName evidence="4">Lipoprotein</fullName>
    </recommendedName>
</protein>
<keyword evidence="1" id="KW-0732">Signal</keyword>
<dbReference type="EMBL" id="CP115174">
    <property type="protein sequence ID" value="WBO21707.1"/>
    <property type="molecule type" value="Genomic_DNA"/>
</dbReference>
<evidence type="ECO:0000313" key="2">
    <source>
        <dbReference type="EMBL" id="WBO21707.1"/>
    </source>
</evidence>
<evidence type="ECO:0000256" key="1">
    <source>
        <dbReference type="SAM" id="SignalP"/>
    </source>
</evidence>
<evidence type="ECO:0000313" key="3">
    <source>
        <dbReference type="Proteomes" id="UP001210865"/>
    </source>
</evidence>
<gene>
    <name evidence="2" type="ORF">PBT88_16270</name>
</gene>
<reference evidence="2 3" key="1">
    <citation type="submission" date="2022-12" db="EMBL/GenBank/DDBJ databases">
        <title>Sphingomonas abieness sp. nov., an endophytic bacterium isolated from Abies koreana.</title>
        <authorList>
            <person name="Jiang L."/>
            <person name="Lee J."/>
        </authorList>
    </citation>
    <scope>NUCLEOTIDE SEQUENCE [LARGE SCALE GENOMIC DNA]</scope>
    <source>
        <strain evidence="3">PAMB 00755</strain>
    </source>
</reference>
<sequence>MVTGSAVSLAGCLPMMAAGVADTAVKVAVGTPENNEHAAPFATSACAARAQNYGAVHVIDTQQRTPSQIIVWGTTEKDQVRRSFRCVFGTKIKSFSVRDIPAQK</sequence>